<accession>A0A409W0E5</accession>
<name>A0A409W0E5_9AGAR</name>
<dbReference type="Pfam" id="PF20936">
    <property type="entry name" value="GCIP_C"/>
    <property type="match status" value="1"/>
</dbReference>
<comment type="caution">
    <text evidence="9">The sequence shown here is derived from an EMBL/GenBank/DDBJ whole genome shotgun (WGS) entry which is preliminary data.</text>
</comment>
<keyword evidence="10" id="KW-1185">Reference proteome</keyword>
<comment type="subcellular location">
    <subcellularLocation>
        <location evidence="2">Cytoplasm</location>
    </subcellularLocation>
    <subcellularLocation>
        <location evidence="1">Nucleus</location>
    </subcellularLocation>
</comment>
<feature type="domain" description="Cyclin-D1-binding protein 1-like N-terminal" evidence="7">
    <location>
        <begin position="49"/>
        <end position="185"/>
    </location>
</feature>
<evidence type="ECO:0000256" key="1">
    <source>
        <dbReference type="ARBA" id="ARBA00004123"/>
    </source>
</evidence>
<evidence type="ECO:0000313" key="10">
    <source>
        <dbReference type="Proteomes" id="UP000284842"/>
    </source>
</evidence>
<reference evidence="9 10" key="1">
    <citation type="journal article" date="2018" name="Evol. Lett.">
        <title>Horizontal gene cluster transfer increased hallucinogenic mushroom diversity.</title>
        <authorList>
            <person name="Reynolds H.T."/>
            <person name="Vijayakumar V."/>
            <person name="Gluck-Thaler E."/>
            <person name="Korotkin H.B."/>
            <person name="Matheny P.B."/>
            <person name="Slot J.C."/>
        </authorList>
    </citation>
    <scope>NUCLEOTIDE SEQUENCE [LARGE SCALE GENOMIC DNA]</scope>
    <source>
        <strain evidence="9 10">2629</strain>
    </source>
</reference>
<sequence>NYILSAKELLSSLQESCKNGLIAISDSPEKTQDDQSSTVFATLRTDFLSILALLHAATTKVTLSLKPGSPQYKASLTPLKDLSNNVAALVHSIRLMQLTQAKTILNEYESVAKSAIRAIDSFICTVSSSTSSDDCLRKAGEIHELIDHARKPGSLSPDNQAAVLKKWSQDHDSLKDGFEELNELCQPEDAKDDLEDDGWDELGFESNQKLSEEELARAVNIQTLIKIVVLLHQKVLKTTLSQKNRWPDPVLDDLADLSNVLLCSTDELISSLYGNQNVEAIQGHSQSLLQALERLKAILLPQTQSSLEDRMAALSVSAPDEKVQKWFAMCFHQIEQAGRRTNPLQP</sequence>
<dbReference type="GO" id="GO:0005634">
    <property type="term" value="C:nucleus"/>
    <property type="evidence" value="ECO:0007669"/>
    <property type="project" value="UniProtKB-SubCell"/>
</dbReference>
<keyword evidence="4" id="KW-0963">Cytoplasm</keyword>
<dbReference type="InterPro" id="IPR049318">
    <property type="entry name" value="GCIP_C"/>
</dbReference>
<comment type="similarity">
    <text evidence="3">Belongs to the CCNDBP1 family.</text>
</comment>
<dbReference type="InterPro" id="IPR049317">
    <property type="entry name" value="GCIP-like_N"/>
</dbReference>
<dbReference type="InParanoid" id="A0A409W0E5"/>
<evidence type="ECO:0000259" key="7">
    <source>
        <dbReference type="Pfam" id="PF13324"/>
    </source>
</evidence>
<feature type="domain" description="Cyclin-D1-binding protein 1-like C-terminal" evidence="8">
    <location>
        <begin position="195"/>
        <end position="294"/>
    </location>
</feature>
<dbReference type="InterPro" id="IPR026907">
    <property type="entry name" value="GCIP-like"/>
</dbReference>
<evidence type="ECO:0000259" key="8">
    <source>
        <dbReference type="Pfam" id="PF20936"/>
    </source>
</evidence>
<keyword evidence="6" id="KW-0131">Cell cycle</keyword>
<dbReference type="AlphaFoldDB" id="A0A409W0E5"/>
<evidence type="ECO:0000256" key="5">
    <source>
        <dbReference type="ARBA" id="ARBA00023242"/>
    </source>
</evidence>
<evidence type="ECO:0000256" key="3">
    <source>
        <dbReference type="ARBA" id="ARBA00008940"/>
    </source>
</evidence>
<dbReference type="Gene3D" id="1.20.1410.10">
    <property type="entry name" value="I/LWEQ domain"/>
    <property type="match status" value="1"/>
</dbReference>
<keyword evidence="5" id="KW-0539">Nucleus</keyword>
<evidence type="ECO:0000256" key="6">
    <source>
        <dbReference type="ARBA" id="ARBA00023306"/>
    </source>
</evidence>
<proteinExistence type="inferred from homology"/>
<dbReference type="Pfam" id="PF13324">
    <property type="entry name" value="GCIP_N"/>
    <property type="match status" value="1"/>
</dbReference>
<dbReference type="PANTHER" id="PTHR15492:SF1">
    <property type="entry name" value="CYCLIN-D1-BINDING PROTEIN 1"/>
    <property type="match status" value="1"/>
</dbReference>
<dbReference type="STRING" id="181874.A0A409W0E5"/>
<dbReference type="Proteomes" id="UP000284842">
    <property type="component" value="Unassembled WGS sequence"/>
</dbReference>
<dbReference type="PANTHER" id="PTHR15492">
    <property type="entry name" value="CYCLIN D1-BINDING PROTEIN 1"/>
    <property type="match status" value="1"/>
</dbReference>
<protein>
    <submittedName>
        <fullName evidence="9">Uncharacterized protein</fullName>
    </submittedName>
</protein>
<feature type="non-terminal residue" evidence="9">
    <location>
        <position position="1"/>
    </location>
</feature>
<evidence type="ECO:0000313" key="9">
    <source>
        <dbReference type="EMBL" id="PPQ71970.1"/>
    </source>
</evidence>
<gene>
    <name evidence="9" type="ORF">CVT24_008187</name>
</gene>
<dbReference type="EMBL" id="NHTK01005891">
    <property type="protein sequence ID" value="PPQ71970.1"/>
    <property type="molecule type" value="Genomic_DNA"/>
</dbReference>
<evidence type="ECO:0000256" key="2">
    <source>
        <dbReference type="ARBA" id="ARBA00004496"/>
    </source>
</evidence>
<organism evidence="9 10">
    <name type="scientific">Panaeolus cyanescens</name>
    <dbReference type="NCBI Taxonomy" id="181874"/>
    <lineage>
        <taxon>Eukaryota</taxon>
        <taxon>Fungi</taxon>
        <taxon>Dikarya</taxon>
        <taxon>Basidiomycota</taxon>
        <taxon>Agaricomycotina</taxon>
        <taxon>Agaricomycetes</taxon>
        <taxon>Agaricomycetidae</taxon>
        <taxon>Agaricales</taxon>
        <taxon>Agaricineae</taxon>
        <taxon>Galeropsidaceae</taxon>
        <taxon>Panaeolus</taxon>
    </lineage>
</organism>
<evidence type="ECO:0000256" key="4">
    <source>
        <dbReference type="ARBA" id="ARBA00022490"/>
    </source>
</evidence>
<dbReference type="OrthoDB" id="41588at2759"/>
<dbReference type="GO" id="GO:0005737">
    <property type="term" value="C:cytoplasm"/>
    <property type="evidence" value="ECO:0007669"/>
    <property type="project" value="UniProtKB-SubCell"/>
</dbReference>